<reference evidence="13" key="2">
    <citation type="submission" date="2020-09" db="EMBL/GenBank/DDBJ databases">
        <authorList>
            <person name="Sun Q."/>
            <person name="Zhou Y."/>
        </authorList>
    </citation>
    <scope>NUCLEOTIDE SEQUENCE</scope>
    <source>
        <strain evidence="13">CGMCC 1.10998</strain>
    </source>
</reference>
<gene>
    <name evidence="13" type="ORF">GCM10011396_47090</name>
</gene>
<keyword evidence="4" id="KW-1134">Transmembrane beta strand</keyword>
<name>A0A916UYL2_9BURK</name>
<comment type="subunit">
    <text evidence="2">Homotrimer.</text>
</comment>
<keyword evidence="8" id="KW-0626">Porin</keyword>
<evidence type="ECO:0000256" key="2">
    <source>
        <dbReference type="ARBA" id="ARBA00011233"/>
    </source>
</evidence>
<keyword evidence="3" id="KW-0813">Transport</keyword>
<evidence type="ECO:0000256" key="7">
    <source>
        <dbReference type="ARBA" id="ARBA00023065"/>
    </source>
</evidence>
<feature type="domain" description="Porin" evidence="12">
    <location>
        <begin position="14"/>
        <end position="316"/>
    </location>
</feature>
<dbReference type="PANTHER" id="PTHR34501">
    <property type="entry name" value="PROTEIN YDDL-RELATED"/>
    <property type="match status" value="1"/>
</dbReference>
<evidence type="ECO:0000256" key="4">
    <source>
        <dbReference type="ARBA" id="ARBA00022452"/>
    </source>
</evidence>
<dbReference type="CDD" id="cd00342">
    <property type="entry name" value="gram_neg_porins"/>
    <property type="match status" value="1"/>
</dbReference>
<evidence type="ECO:0000256" key="3">
    <source>
        <dbReference type="ARBA" id="ARBA00022448"/>
    </source>
</evidence>
<keyword evidence="6 11" id="KW-0732">Signal</keyword>
<reference evidence="13" key="1">
    <citation type="journal article" date="2014" name="Int. J. Syst. Evol. Microbiol.">
        <title>Complete genome sequence of Corynebacterium casei LMG S-19264T (=DSM 44701T), isolated from a smear-ripened cheese.</title>
        <authorList>
            <consortium name="US DOE Joint Genome Institute (JGI-PGF)"/>
            <person name="Walter F."/>
            <person name="Albersmeier A."/>
            <person name="Kalinowski J."/>
            <person name="Ruckert C."/>
        </authorList>
    </citation>
    <scope>NUCLEOTIDE SEQUENCE</scope>
    <source>
        <strain evidence="13">CGMCC 1.10998</strain>
    </source>
</reference>
<dbReference type="AlphaFoldDB" id="A0A916UYL2"/>
<feature type="chain" id="PRO_5036766803" evidence="11">
    <location>
        <begin position="22"/>
        <end position="341"/>
    </location>
</feature>
<comment type="subcellular location">
    <subcellularLocation>
        <location evidence="1">Cell outer membrane</location>
        <topology evidence="1">Multi-pass membrane protein</topology>
    </subcellularLocation>
</comment>
<organism evidence="13 14">
    <name type="scientific">Undibacterium terreum</name>
    <dbReference type="NCBI Taxonomy" id="1224302"/>
    <lineage>
        <taxon>Bacteria</taxon>
        <taxon>Pseudomonadati</taxon>
        <taxon>Pseudomonadota</taxon>
        <taxon>Betaproteobacteria</taxon>
        <taxon>Burkholderiales</taxon>
        <taxon>Oxalobacteraceae</taxon>
        <taxon>Undibacterium</taxon>
    </lineage>
</organism>
<evidence type="ECO:0000313" key="14">
    <source>
        <dbReference type="Proteomes" id="UP000637423"/>
    </source>
</evidence>
<dbReference type="EMBL" id="BMED01000006">
    <property type="protein sequence ID" value="GGC94310.1"/>
    <property type="molecule type" value="Genomic_DNA"/>
</dbReference>
<evidence type="ECO:0000256" key="1">
    <source>
        <dbReference type="ARBA" id="ARBA00004571"/>
    </source>
</evidence>
<evidence type="ECO:0000256" key="5">
    <source>
        <dbReference type="ARBA" id="ARBA00022692"/>
    </source>
</evidence>
<dbReference type="InterPro" id="IPR023614">
    <property type="entry name" value="Porin_dom_sf"/>
</dbReference>
<dbReference type="Proteomes" id="UP000637423">
    <property type="component" value="Unassembled WGS sequence"/>
</dbReference>
<evidence type="ECO:0000256" key="9">
    <source>
        <dbReference type="ARBA" id="ARBA00023136"/>
    </source>
</evidence>
<evidence type="ECO:0000313" key="13">
    <source>
        <dbReference type="EMBL" id="GGC94310.1"/>
    </source>
</evidence>
<dbReference type="GO" id="GO:0015288">
    <property type="term" value="F:porin activity"/>
    <property type="evidence" value="ECO:0007669"/>
    <property type="project" value="UniProtKB-KW"/>
</dbReference>
<evidence type="ECO:0000256" key="11">
    <source>
        <dbReference type="SAM" id="SignalP"/>
    </source>
</evidence>
<dbReference type="GO" id="GO:0046930">
    <property type="term" value="C:pore complex"/>
    <property type="evidence" value="ECO:0007669"/>
    <property type="project" value="UniProtKB-KW"/>
</dbReference>
<dbReference type="GO" id="GO:0009279">
    <property type="term" value="C:cell outer membrane"/>
    <property type="evidence" value="ECO:0007669"/>
    <property type="project" value="UniProtKB-SubCell"/>
</dbReference>
<evidence type="ECO:0000256" key="8">
    <source>
        <dbReference type="ARBA" id="ARBA00023114"/>
    </source>
</evidence>
<dbReference type="Pfam" id="PF13609">
    <property type="entry name" value="Porin_4"/>
    <property type="match status" value="1"/>
</dbReference>
<proteinExistence type="predicted"/>
<keyword evidence="9" id="KW-0472">Membrane</keyword>
<evidence type="ECO:0000259" key="12">
    <source>
        <dbReference type="Pfam" id="PF13609"/>
    </source>
</evidence>
<dbReference type="SUPFAM" id="SSF56935">
    <property type="entry name" value="Porins"/>
    <property type="match status" value="1"/>
</dbReference>
<keyword evidence="7" id="KW-0406">Ion transport</keyword>
<dbReference type="InterPro" id="IPR033900">
    <property type="entry name" value="Gram_neg_porin_domain"/>
</dbReference>
<accession>A0A916UYL2</accession>
<evidence type="ECO:0000256" key="6">
    <source>
        <dbReference type="ARBA" id="ARBA00022729"/>
    </source>
</evidence>
<dbReference type="Gene3D" id="2.40.160.10">
    <property type="entry name" value="Porin"/>
    <property type="match status" value="1"/>
</dbReference>
<dbReference type="PANTHER" id="PTHR34501:SF9">
    <property type="entry name" value="MAJOR OUTER MEMBRANE PROTEIN P.IA"/>
    <property type="match status" value="1"/>
</dbReference>
<comment type="caution">
    <text evidence="13">The sequence shown here is derived from an EMBL/GenBank/DDBJ whole genome shotgun (WGS) entry which is preliminary data.</text>
</comment>
<protein>
    <submittedName>
        <fullName evidence="13">Porin</fullName>
    </submittedName>
</protein>
<evidence type="ECO:0000256" key="10">
    <source>
        <dbReference type="ARBA" id="ARBA00023237"/>
    </source>
</evidence>
<keyword evidence="5" id="KW-0812">Transmembrane</keyword>
<dbReference type="GO" id="GO:0006811">
    <property type="term" value="P:monoatomic ion transport"/>
    <property type="evidence" value="ECO:0007669"/>
    <property type="project" value="UniProtKB-KW"/>
</dbReference>
<sequence>MKKFAHSFVLLASVLGSSAYAQSNVVIYGDVDGGIRTQTNANAAGGTKVFMGSNGFYNSNKLDFADREDLGGGLEAHFLLESGFNLATGAYDNTTGTPFQRQSYMGLKGSFGSIDFGRQYTISHDFILEYDPFGFRYTPLIPLTQASSGTRFSNDAKYVGKFGPIKLELENSFGETAGSFNNGSARGIGLQYYIGDLTIGASYNRRSILVGTTSYFNENYYLVGAAYNIGSLKISGGYMSDTLNNKAPAPDQVTHNTFGGVSWNITELMNLTGGYYQTRVSTDKARRKGLAIIGLDYSLSKRTKLYIEFDNTQYRNAVVSTLNAFGVSDQNAFTFGVNSRF</sequence>
<dbReference type="RefSeq" id="WP_188568596.1">
    <property type="nucleotide sequence ID" value="NZ_BMED01000006.1"/>
</dbReference>
<keyword evidence="14" id="KW-1185">Reference proteome</keyword>
<feature type="signal peptide" evidence="11">
    <location>
        <begin position="1"/>
        <end position="21"/>
    </location>
</feature>
<dbReference type="InterPro" id="IPR050298">
    <property type="entry name" value="Gram-neg_bact_OMP"/>
</dbReference>
<keyword evidence="10" id="KW-0998">Cell outer membrane</keyword>